<accession>A0ABW8D628</accession>
<dbReference type="PANTHER" id="PTHR44196:SF1">
    <property type="entry name" value="DEHYDROGENASE_REDUCTASE SDR FAMILY MEMBER 7B"/>
    <property type="match status" value="1"/>
</dbReference>
<evidence type="ECO:0000256" key="3">
    <source>
        <dbReference type="RuleBase" id="RU000363"/>
    </source>
</evidence>
<protein>
    <submittedName>
        <fullName evidence="4">SDR family NAD(P)-dependent oxidoreductase</fullName>
        <ecNumber evidence="4">1.-.-.-</ecNumber>
    </submittedName>
</protein>
<proteinExistence type="inferred from homology"/>
<keyword evidence="5" id="KW-1185">Reference proteome</keyword>
<dbReference type="Pfam" id="PF00106">
    <property type="entry name" value="adh_short"/>
    <property type="match status" value="1"/>
</dbReference>
<organism evidence="4 5">
    <name type="scientific">Legionella lytica</name>
    <dbReference type="NCBI Taxonomy" id="96232"/>
    <lineage>
        <taxon>Bacteria</taxon>
        <taxon>Pseudomonadati</taxon>
        <taxon>Pseudomonadota</taxon>
        <taxon>Gammaproteobacteria</taxon>
        <taxon>Legionellales</taxon>
        <taxon>Legionellaceae</taxon>
        <taxon>Legionella</taxon>
    </lineage>
</organism>
<gene>
    <name evidence="4" type="ORF">ACD661_06255</name>
</gene>
<dbReference type="PRINTS" id="PR00080">
    <property type="entry name" value="SDRFAMILY"/>
</dbReference>
<evidence type="ECO:0000256" key="1">
    <source>
        <dbReference type="ARBA" id="ARBA00006484"/>
    </source>
</evidence>
<comment type="caution">
    <text evidence="4">The sequence shown here is derived from an EMBL/GenBank/DDBJ whole genome shotgun (WGS) entry which is preliminary data.</text>
</comment>
<dbReference type="InterPro" id="IPR036291">
    <property type="entry name" value="NAD(P)-bd_dom_sf"/>
</dbReference>
<keyword evidence="2 4" id="KW-0560">Oxidoreductase</keyword>
<dbReference type="EC" id="1.-.-.-" evidence="4"/>
<reference evidence="4 5" key="1">
    <citation type="submission" date="2024-08" db="EMBL/GenBank/DDBJ databases">
        <title>Draft Genome Sequence of Legionella lytica strain DSB2004, Isolated From a Fire Sprinkler System.</title>
        <authorList>
            <person name="Everhart A.D."/>
            <person name="Kidane D.T."/>
            <person name="Farone A.L."/>
            <person name="Farone M.B."/>
        </authorList>
    </citation>
    <scope>NUCLEOTIDE SEQUENCE [LARGE SCALE GENOMIC DNA]</scope>
    <source>
        <strain evidence="4 5">DSB2004</strain>
    </source>
</reference>
<evidence type="ECO:0000256" key="2">
    <source>
        <dbReference type="ARBA" id="ARBA00023002"/>
    </source>
</evidence>
<dbReference type="EMBL" id="JBGORX010000001">
    <property type="protein sequence ID" value="MFJ1268152.1"/>
    <property type="molecule type" value="Genomic_DNA"/>
</dbReference>
<sequence length="280" mass="31144">MKVAVITGAANGIGLALTQIHLEQDHTVVMVDKDSTKLHQEAKHLQTQFSGKILPIACDVTQADEVKALAQQTQHKLGRIDWLYNNAGIIGQLAPVWDLNAEQVKQVMNVNLHGMMHVIQAFTPFLFQQDFRSHIINMASLYALCAGSQTAPYSMSKHAVLALSESLYFDLHRLDKPVDVSVIFPSFTDTGLLSNPANGESSLHGALQSLLAHSRPAMDIAQHIMHEVAQKKFYIFPDKEVKGYCEERTQAMLNQENPHATNVEKLMAALIKRQEARRVS</sequence>
<dbReference type="Gene3D" id="3.40.50.720">
    <property type="entry name" value="NAD(P)-binding Rossmann-like Domain"/>
    <property type="match status" value="1"/>
</dbReference>
<dbReference type="SUPFAM" id="SSF51735">
    <property type="entry name" value="NAD(P)-binding Rossmann-fold domains"/>
    <property type="match status" value="1"/>
</dbReference>
<evidence type="ECO:0000313" key="4">
    <source>
        <dbReference type="EMBL" id="MFJ1268152.1"/>
    </source>
</evidence>
<name>A0ABW8D628_9GAMM</name>
<evidence type="ECO:0000313" key="5">
    <source>
        <dbReference type="Proteomes" id="UP001615550"/>
    </source>
</evidence>
<dbReference type="RefSeq" id="WP_400186971.1">
    <property type="nucleotide sequence ID" value="NZ_JBGORX010000001.1"/>
</dbReference>
<dbReference type="CDD" id="cd05233">
    <property type="entry name" value="SDR_c"/>
    <property type="match status" value="1"/>
</dbReference>
<dbReference type="InterPro" id="IPR002347">
    <property type="entry name" value="SDR_fam"/>
</dbReference>
<dbReference type="GO" id="GO:0016491">
    <property type="term" value="F:oxidoreductase activity"/>
    <property type="evidence" value="ECO:0007669"/>
    <property type="project" value="UniProtKB-KW"/>
</dbReference>
<dbReference type="Proteomes" id="UP001615550">
    <property type="component" value="Unassembled WGS sequence"/>
</dbReference>
<dbReference type="PRINTS" id="PR00081">
    <property type="entry name" value="GDHRDH"/>
</dbReference>
<comment type="similarity">
    <text evidence="1 3">Belongs to the short-chain dehydrogenases/reductases (SDR) family.</text>
</comment>
<dbReference type="PANTHER" id="PTHR44196">
    <property type="entry name" value="DEHYDROGENASE/REDUCTASE SDR FAMILY MEMBER 7B"/>
    <property type="match status" value="1"/>
</dbReference>